<comment type="caution">
    <text evidence="2">The sequence shown here is derived from an EMBL/GenBank/DDBJ whole genome shotgun (WGS) entry which is preliminary data.</text>
</comment>
<feature type="signal peptide" evidence="1">
    <location>
        <begin position="1"/>
        <end position="31"/>
    </location>
</feature>
<name>A0ABP9JQE6_9ACTN</name>
<evidence type="ECO:0000313" key="2">
    <source>
        <dbReference type="EMBL" id="GAA5041506.1"/>
    </source>
</evidence>
<feature type="chain" id="PRO_5047519906" description="Secreted protein" evidence="1">
    <location>
        <begin position="32"/>
        <end position="171"/>
    </location>
</feature>
<dbReference type="Proteomes" id="UP001500124">
    <property type="component" value="Unassembled WGS sequence"/>
</dbReference>
<evidence type="ECO:0008006" key="4">
    <source>
        <dbReference type="Google" id="ProtNLM"/>
    </source>
</evidence>
<gene>
    <name evidence="2" type="ORF">GCM10023336_01680</name>
</gene>
<accession>A0ABP9JQE6</accession>
<protein>
    <recommendedName>
        <fullName evidence="4">Secreted protein</fullName>
    </recommendedName>
</protein>
<proteinExistence type="predicted"/>
<evidence type="ECO:0000313" key="3">
    <source>
        <dbReference type="Proteomes" id="UP001500124"/>
    </source>
</evidence>
<evidence type="ECO:0000256" key="1">
    <source>
        <dbReference type="SAM" id="SignalP"/>
    </source>
</evidence>
<dbReference type="EMBL" id="BAABKC010000002">
    <property type="protein sequence ID" value="GAA5041506.1"/>
    <property type="molecule type" value="Genomic_DNA"/>
</dbReference>
<dbReference type="RefSeq" id="WP_345666559.1">
    <property type="nucleotide sequence ID" value="NZ_BAABKC010000002.1"/>
</dbReference>
<sequence>MSIRKTLALVAGPALLGSGLTLLAPASTALATPQNADTPSAAVRHTRPAVGLECGRNWPHHQYRKGGVTGAYTAFHVCWDNRRNARIDYSSSYVRDTRTDRNKAYVYVRYQKLNQGRWKREWTGPLAAAGPRNNGSRKHFQWGNSSVQGVAVAVCAGTRAPWQRGSHCKLV</sequence>
<organism evidence="2 3">
    <name type="scientific">Streptomyces similanensis</name>
    <dbReference type="NCBI Taxonomy" id="1274988"/>
    <lineage>
        <taxon>Bacteria</taxon>
        <taxon>Bacillati</taxon>
        <taxon>Actinomycetota</taxon>
        <taxon>Actinomycetes</taxon>
        <taxon>Kitasatosporales</taxon>
        <taxon>Streptomycetaceae</taxon>
        <taxon>Streptomyces</taxon>
    </lineage>
</organism>
<keyword evidence="3" id="KW-1185">Reference proteome</keyword>
<reference evidence="3" key="1">
    <citation type="journal article" date="2019" name="Int. J. Syst. Evol. Microbiol.">
        <title>The Global Catalogue of Microorganisms (GCM) 10K type strain sequencing project: providing services to taxonomists for standard genome sequencing and annotation.</title>
        <authorList>
            <consortium name="The Broad Institute Genomics Platform"/>
            <consortium name="The Broad Institute Genome Sequencing Center for Infectious Disease"/>
            <person name="Wu L."/>
            <person name="Ma J."/>
        </authorList>
    </citation>
    <scope>NUCLEOTIDE SEQUENCE [LARGE SCALE GENOMIC DNA]</scope>
    <source>
        <strain evidence="3">JCM 18410</strain>
    </source>
</reference>
<keyword evidence="1" id="KW-0732">Signal</keyword>